<comment type="caution">
    <text evidence="9">The sequence shown here is derived from an EMBL/GenBank/DDBJ whole genome shotgun (WGS) entry which is preliminary data.</text>
</comment>
<proteinExistence type="inferred from homology"/>
<comment type="domain">
    <text evidence="7">The EXKPK motif is conserved in inositol-pentakisphosphate 2-kinases of both family 1 and 2.</text>
</comment>
<feature type="region of interest" description="Disordered" evidence="8">
    <location>
        <begin position="240"/>
        <end position="261"/>
    </location>
</feature>
<comment type="similarity">
    <text evidence="1">Belongs to the IPK1 type 2 family.</text>
</comment>
<keyword evidence="3 7" id="KW-0808">Transferase</keyword>
<evidence type="ECO:0000256" key="3">
    <source>
        <dbReference type="ARBA" id="ARBA00022679"/>
    </source>
</evidence>
<dbReference type="Gene3D" id="3.30.200.110">
    <property type="entry name" value="Inositol-pentakisphosphate 2-kinase, N-lobe"/>
    <property type="match status" value="1"/>
</dbReference>
<dbReference type="GO" id="GO:0032958">
    <property type="term" value="P:inositol phosphate biosynthetic process"/>
    <property type="evidence" value="ECO:0007669"/>
    <property type="project" value="TreeGrafter"/>
</dbReference>
<dbReference type="AlphaFoldDB" id="A0A2B4RQT7"/>
<name>A0A2B4RQT7_STYPI</name>
<dbReference type="EC" id="2.7.1.158" evidence="2 7"/>
<evidence type="ECO:0000256" key="4">
    <source>
        <dbReference type="ARBA" id="ARBA00022741"/>
    </source>
</evidence>
<keyword evidence="6 7" id="KW-0067">ATP-binding</keyword>
<dbReference type="GO" id="GO:0035299">
    <property type="term" value="F:inositol-1,3,4,5,6-pentakisphosphate 2-kinase activity"/>
    <property type="evidence" value="ECO:0007669"/>
    <property type="project" value="UniProtKB-EC"/>
</dbReference>
<dbReference type="Proteomes" id="UP000225706">
    <property type="component" value="Unassembled WGS sequence"/>
</dbReference>
<dbReference type="InterPro" id="IPR009286">
    <property type="entry name" value="Ins_P5_2-kin"/>
</dbReference>
<dbReference type="PANTHER" id="PTHR14456">
    <property type="entry name" value="INOSITOL POLYPHOSPHATE KINASE 1"/>
    <property type="match status" value="1"/>
</dbReference>
<evidence type="ECO:0000256" key="1">
    <source>
        <dbReference type="ARBA" id="ARBA00007229"/>
    </source>
</evidence>
<dbReference type="PANTHER" id="PTHR14456:SF2">
    <property type="entry name" value="INOSITOL-PENTAKISPHOSPHATE 2-KINASE"/>
    <property type="match status" value="1"/>
</dbReference>
<evidence type="ECO:0000256" key="2">
    <source>
        <dbReference type="ARBA" id="ARBA00012023"/>
    </source>
</evidence>
<comment type="function">
    <text evidence="7">Phosphorylates Ins(1,3,4,5,6)P5 at position 2 to form Ins(1,2,3,4,5,6)P6 (InsP6 or phytate).</text>
</comment>
<organism evidence="9 10">
    <name type="scientific">Stylophora pistillata</name>
    <name type="common">Smooth cauliflower coral</name>
    <dbReference type="NCBI Taxonomy" id="50429"/>
    <lineage>
        <taxon>Eukaryota</taxon>
        <taxon>Metazoa</taxon>
        <taxon>Cnidaria</taxon>
        <taxon>Anthozoa</taxon>
        <taxon>Hexacorallia</taxon>
        <taxon>Scleractinia</taxon>
        <taxon>Astrocoeniina</taxon>
        <taxon>Pocilloporidae</taxon>
        <taxon>Stylophora</taxon>
    </lineage>
</organism>
<gene>
    <name evidence="9" type="primary">ippk</name>
    <name evidence="9" type="ORF">AWC38_SpisGene16432</name>
</gene>
<sequence>MLPLMGKEYVRVGKVISVPEVFIASMNEICWGLRPDHRLQKEIDESCLWGVVMPDFCFLPAGGIPSLERGKETNHSTFSVELKPKCGFLPSSKYIDPSRVTKFTTCQYCMLQKSKVKEGKYKRESNYCPLDLFSRDRGRVMYAFECLVSNPQNNLRVFCDGVTIFTDEIVQGCIQEESVCCAEWCLETALQKANFLMDLTTADTLGVNSTKECHDLTNCVTTEIKDCVTTRIKDFVTTKGSKMEDSETKEKGQHTLTADEKEGENITTHVHECGNVGPSSRKFLEILLKIFIHDSSRSQPKPSNMINSPNTSMCRRSKFSESEFNIQSSPDHRLFGNGGVLQNLLSVQKLDDLDVEGIYPLYKRVLNYLQSNPGLRESLGVDGPFTVPLWQRVASSLHSNILDTISSEPSSTDLNSNLNDRQNLNDALLKICQFAVASTAKDCSVMVSFQRASKKEASLPAIEITCGDFYHYNIDLVDLDPKEFDRVLKYYNDSRKTVELFGLSDTCTVFYYR</sequence>
<dbReference type="OrthoDB" id="272370at2759"/>
<keyword evidence="5 7" id="KW-0418">Kinase</keyword>
<keyword evidence="4 7" id="KW-0547">Nucleotide-binding</keyword>
<dbReference type="GO" id="GO:0005524">
    <property type="term" value="F:ATP binding"/>
    <property type="evidence" value="ECO:0007669"/>
    <property type="project" value="UniProtKB-KW"/>
</dbReference>
<dbReference type="STRING" id="50429.A0A2B4RQT7"/>
<evidence type="ECO:0000313" key="10">
    <source>
        <dbReference type="Proteomes" id="UP000225706"/>
    </source>
</evidence>
<accession>A0A2B4RQT7</accession>
<dbReference type="Pfam" id="PF06090">
    <property type="entry name" value="Ins_P5_2-kin"/>
    <property type="match status" value="1"/>
</dbReference>
<reference evidence="10" key="1">
    <citation type="journal article" date="2017" name="bioRxiv">
        <title>Comparative analysis of the genomes of Stylophora pistillata and Acropora digitifera provides evidence for extensive differences between species of corals.</title>
        <authorList>
            <person name="Voolstra C.R."/>
            <person name="Li Y."/>
            <person name="Liew Y.J."/>
            <person name="Baumgarten S."/>
            <person name="Zoccola D."/>
            <person name="Flot J.-F."/>
            <person name="Tambutte S."/>
            <person name="Allemand D."/>
            <person name="Aranda M."/>
        </authorList>
    </citation>
    <scope>NUCLEOTIDE SEQUENCE [LARGE SCALE GENOMIC DNA]</scope>
</reference>
<comment type="catalytic activity">
    <reaction evidence="7">
        <text>1D-myo-inositol 1,3,4,5,6-pentakisphosphate + ATP = 1D-myo-inositol hexakisphosphate + ADP + H(+)</text>
        <dbReference type="Rhea" id="RHEA:20313"/>
        <dbReference type="ChEBI" id="CHEBI:15378"/>
        <dbReference type="ChEBI" id="CHEBI:30616"/>
        <dbReference type="ChEBI" id="CHEBI:57733"/>
        <dbReference type="ChEBI" id="CHEBI:58130"/>
        <dbReference type="ChEBI" id="CHEBI:456216"/>
        <dbReference type="EC" id="2.7.1.158"/>
    </reaction>
</comment>
<evidence type="ECO:0000256" key="8">
    <source>
        <dbReference type="SAM" id="MobiDB-lite"/>
    </source>
</evidence>
<protein>
    <recommendedName>
        <fullName evidence="2 7">Inositol-pentakisphosphate 2-kinase</fullName>
        <ecNumber evidence="2 7">2.7.1.158</ecNumber>
    </recommendedName>
</protein>
<keyword evidence="10" id="KW-1185">Reference proteome</keyword>
<evidence type="ECO:0000256" key="7">
    <source>
        <dbReference type="RuleBase" id="RU364126"/>
    </source>
</evidence>
<evidence type="ECO:0000256" key="5">
    <source>
        <dbReference type="ARBA" id="ARBA00022777"/>
    </source>
</evidence>
<dbReference type="InterPro" id="IPR043001">
    <property type="entry name" value="IP5_2-K_N_lobe"/>
</dbReference>
<evidence type="ECO:0000256" key="6">
    <source>
        <dbReference type="ARBA" id="ARBA00022840"/>
    </source>
</evidence>
<dbReference type="GO" id="GO:0005634">
    <property type="term" value="C:nucleus"/>
    <property type="evidence" value="ECO:0007669"/>
    <property type="project" value="TreeGrafter"/>
</dbReference>
<evidence type="ECO:0000313" key="9">
    <source>
        <dbReference type="EMBL" id="PFX19159.1"/>
    </source>
</evidence>
<dbReference type="EMBL" id="LSMT01000374">
    <property type="protein sequence ID" value="PFX19159.1"/>
    <property type="molecule type" value="Genomic_DNA"/>
</dbReference>